<gene>
    <name evidence="2" type="ORF">IQ10_01344</name>
</gene>
<dbReference type="AlphaFoldDB" id="A0A562QMV8"/>
<proteinExistence type="predicted"/>
<keyword evidence="1" id="KW-1133">Transmembrane helix</keyword>
<keyword evidence="1" id="KW-0812">Transmembrane</keyword>
<organism evidence="2 3">
    <name type="scientific">Halalkalibacter nanhaiisediminis</name>
    <dbReference type="NCBI Taxonomy" id="688079"/>
    <lineage>
        <taxon>Bacteria</taxon>
        <taxon>Bacillati</taxon>
        <taxon>Bacillota</taxon>
        <taxon>Bacilli</taxon>
        <taxon>Bacillales</taxon>
        <taxon>Bacillaceae</taxon>
        <taxon>Halalkalibacter</taxon>
    </lineage>
</organism>
<dbReference type="RefSeq" id="WP_144449684.1">
    <property type="nucleotide sequence ID" value="NZ_VLKZ01000003.1"/>
</dbReference>
<evidence type="ECO:0000313" key="3">
    <source>
        <dbReference type="Proteomes" id="UP000315711"/>
    </source>
</evidence>
<sequence length="83" mass="10020">MAVSFTYNTKQSFRIRKRRWRNILETLFGIIIVLFILAMCFLMMYWGGNQIYKTTLKPKINSDTELRKELDTLKKRVELLKEN</sequence>
<keyword evidence="3" id="KW-1185">Reference proteome</keyword>
<name>A0A562QMV8_9BACI</name>
<dbReference type="EMBL" id="VLKZ01000003">
    <property type="protein sequence ID" value="TWI58013.1"/>
    <property type="molecule type" value="Genomic_DNA"/>
</dbReference>
<dbReference type="Proteomes" id="UP000315711">
    <property type="component" value="Unassembled WGS sequence"/>
</dbReference>
<keyword evidence="1" id="KW-0472">Membrane</keyword>
<evidence type="ECO:0000256" key="1">
    <source>
        <dbReference type="SAM" id="Phobius"/>
    </source>
</evidence>
<reference evidence="2 3" key="1">
    <citation type="journal article" date="2015" name="Stand. Genomic Sci.">
        <title>Genomic Encyclopedia of Bacterial and Archaeal Type Strains, Phase III: the genomes of soil and plant-associated and newly described type strains.</title>
        <authorList>
            <person name="Whitman W.B."/>
            <person name="Woyke T."/>
            <person name="Klenk H.P."/>
            <person name="Zhou Y."/>
            <person name="Lilburn T.G."/>
            <person name="Beck B.J."/>
            <person name="De Vos P."/>
            <person name="Vandamme P."/>
            <person name="Eisen J.A."/>
            <person name="Garrity G."/>
            <person name="Hugenholtz P."/>
            <person name="Kyrpides N.C."/>
        </authorList>
    </citation>
    <scope>NUCLEOTIDE SEQUENCE [LARGE SCALE GENOMIC DNA]</scope>
    <source>
        <strain evidence="2 3">CGMCC 1.10116</strain>
    </source>
</reference>
<accession>A0A562QMV8</accession>
<feature type="transmembrane region" description="Helical" evidence="1">
    <location>
        <begin position="23"/>
        <end position="46"/>
    </location>
</feature>
<protein>
    <submittedName>
        <fullName evidence="2">Uncharacterized protein</fullName>
    </submittedName>
</protein>
<dbReference type="OrthoDB" id="9989676at2"/>
<evidence type="ECO:0000313" key="2">
    <source>
        <dbReference type="EMBL" id="TWI58013.1"/>
    </source>
</evidence>
<comment type="caution">
    <text evidence="2">The sequence shown here is derived from an EMBL/GenBank/DDBJ whole genome shotgun (WGS) entry which is preliminary data.</text>
</comment>